<organism evidence="1 2">
    <name type="scientific">Paeniglutamicibacter cryotolerans</name>
    <dbReference type="NCBI Taxonomy" id="670079"/>
    <lineage>
        <taxon>Bacteria</taxon>
        <taxon>Bacillati</taxon>
        <taxon>Actinomycetota</taxon>
        <taxon>Actinomycetes</taxon>
        <taxon>Micrococcales</taxon>
        <taxon>Micrococcaceae</taxon>
        <taxon>Paeniglutamicibacter</taxon>
    </lineage>
</organism>
<name>A0A839QMH0_9MICC</name>
<gene>
    <name evidence="1" type="ORF">E9229_003040</name>
</gene>
<evidence type="ECO:0000313" key="2">
    <source>
        <dbReference type="Proteomes" id="UP000523000"/>
    </source>
</evidence>
<dbReference type="RefSeq" id="WP_246380792.1">
    <property type="nucleotide sequence ID" value="NZ_BAABGK010000111.1"/>
</dbReference>
<comment type="caution">
    <text evidence="1">The sequence shown here is derived from an EMBL/GenBank/DDBJ whole genome shotgun (WGS) entry which is preliminary data.</text>
</comment>
<dbReference type="AlphaFoldDB" id="A0A839QMH0"/>
<protein>
    <submittedName>
        <fullName evidence="1">Uncharacterized protein</fullName>
    </submittedName>
</protein>
<proteinExistence type="predicted"/>
<dbReference type="Proteomes" id="UP000523000">
    <property type="component" value="Unassembled WGS sequence"/>
</dbReference>
<accession>A0A839QMH0</accession>
<reference evidence="1 2" key="1">
    <citation type="submission" date="2020-08" db="EMBL/GenBank/DDBJ databases">
        <title>Sequencing the genomes of 1000 actinobacteria strains.</title>
        <authorList>
            <person name="Klenk H.-P."/>
        </authorList>
    </citation>
    <scope>NUCLEOTIDE SEQUENCE [LARGE SCALE GENOMIC DNA]</scope>
    <source>
        <strain evidence="1 2">DSM 22826</strain>
    </source>
</reference>
<evidence type="ECO:0000313" key="1">
    <source>
        <dbReference type="EMBL" id="MBB2996793.1"/>
    </source>
</evidence>
<dbReference type="EMBL" id="JACHVS010000002">
    <property type="protein sequence ID" value="MBB2996793.1"/>
    <property type="molecule type" value="Genomic_DNA"/>
</dbReference>
<keyword evidence="2" id="KW-1185">Reference proteome</keyword>
<sequence length="139" mass="15159">MFPTGFLFSGPVSVRLPPTSGDGEPGLRIPLELELSQGEEGKLGCRLIWQERTSGVQHTADVTRSEGIVFVPGLLPATLIDAEGEGPFDAYLEVSGQNYSKRLRISVADSMTQISHEGFESYRTNRGNLSLCRSEDSEL</sequence>